<name>A0A9W4HTR3_PENOL</name>
<accession>A0A9W4HTR3</accession>
<evidence type="ECO:0000256" key="8">
    <source>
        <dbReference type="ARBA" id="ARBA00023180"/>
    </source>
</evidence>
<evidence type="ECO:0000256" key="3">
    <source>
        <dbReference type="ARBA" id="ARBA00005336"/>
    </source>
</evidence>
<keyword evidence="11" id="KW-0624">Polysaccharide degradation</keyword>
<comment type="pathway">
    <text evidence="2">Glycan degradation; xylan degradation.</text>
</comment>
<proteinExistence type="inferred from homology"/>
<keyword evidence="10" id="KW-0326">Glycosidase</keyword>
<dbReference type="InterPro" id="IPR017853">
    <property type="entry name" value="GH"/>
</dbReference>
<evidence type="ECO:0000256" key="10">
    <source>
        <dbReference type="ARBA" id="ARBA00023295"/>
    </source>
</evidence>
<evidence type="ECO:0000256" key="5">
    <source>
        <dbReference type="ARBA" id="ARBA00022651"/>
    </source>
</evidence>
<dbReference type="GO" id="GO:0009044">
    <property type="term" value="F:xylan 1,4-beta-xylosidase activity"/>
    <property type="evidence" value="ECO:0007669"/>
    <property type="project" value="UniProtKB-EC"/>
</dbReference>
<dbReference type="GO" id="GO:0045493">
    <property type="term" value="P:xylan catabolic process"/>
    <property type="evidence" value="ECO:0007669"/>
    <property type="project" value="UniProtKB-KW"/>
</dbReference>
<keyword evidence="5" id="KW-0858">Xylan degradation</keyword>
<dbReference type="SUPFAM" id="SSF51445">
    <property type="entry name" value="(Trans)glycosidases"/>
    <property type="match status" value="1"/>
</dbReference>
<dbReference type="InterPro" id="IPR036881">
    <property type="entry name" value="Glyco_hydro_3_C_sf"/>
</dbReference>
<dbReference type="SMART" id="SM01217">
    <property type="entry name" value="Fn3_like"/>
    <property type="match status" value="1"/>
</dbReference>
<dbReference type="Pfam" id="PF01915">
    <property type="entry name" value="Glyco_hydro_3_C"/>
    <property type="match status" value="1"/>
</dbReference>
<evidence type="ECO:0000256" key="2">
    <source>
        <dbReference type="ARBA" id="ARBA00004851"/>
    </source>
</evidence>
<dbReference type="PANTHER" id="PTHR42721:SF13">
    <property type="entry name" value="EXO-1,4-BETA-XYLOSIDASE XLND"/>
    <property type="match status" value="1"/>
</dbReference>
<evidence type="ECO:0000259" key="20">
    <source>
        <dbReference type="SMART" id="SM01217"/>
    </source>
</evidence>
<keyword evidence="8" id="KW-0325">Glycoprotein</keyword>
<dbReference type="Gene3D" id="3.40.50.1700">
    <property type="entry name" value="Glycoside hydrolase family 3 C-terminal domain"/>
    <property type="match status" value="1"/>
</dbReference>
<dbReference type="PANTHER" id="PTHR42721">
    <property type="entry name" value="SUGAR HYDROLASE-RELATED"/>
    <property type="match status" value="1"/>
</dbReference>
<feature type="chain" id="PRO_5040967779" description="xylan 1,4-beta-xylosidase" evidence="19">
    <location>
        <begin position="20"/>
        <end position="791"/>
    </location>
</feature>
<evidence type="ECO:0000256" key="11">
    <source>
        <dbReference type="ARBA" id="ARBA00023326"/>
    </source>
</evidence>
<dbReference type="InterPro" id="IPR002772">
    <property type="entry name" value="Glyco_hydro_3_C"/>
</dbReference>
<dbReference type="Pfam" id="PF00933">
    <property type="entry name" value="Glyco_hydro_3"/>
    <property type="match status" value="1"/>
</dbReference>
<keyword evidence="6 19" id="KW-0732">Signal</keyword>
<dbReference type="GO" id="GO:0046556">
    <property type="term" value="F:alpha-L-arabinofuranosidase activity"/>
    <property type="evidence" value="ECO:0007669"/>
    <property type="project" value="TreeGrafter"/>
</dbReference>
<dbReference type="EC" id="3.2.1.37" evidence="14"/>
<dbReference type="GO" id="GO:0005576">
    <property type="term" value="C:extracellular region"/>
    <property type="evidence" value="ECO:0007669"/>
    <property type="project" value="UniProtKB-SubCell"/>
</dbReference>
<protein>
    <recommendedName>
        <fullName evidence="14">xylan 1,4-beta-xylosidase</fullName>
        <ecNumber evidence="14">3.2.1.37</ecNumber>
    </recommendedName>
    <alternativeName>
        <fullName evidence="17">1,4-beta-D-xylan xylohydrolase xlnD</fullName>
    </alternativeName>
    <alternativeName>
        <fullName evidence="18">Beta-xylosidase A</fullName>
    </alternativeName>
    <alternativeName>
        <fullName evidence="16">Beta-xylosidase xlnD</fullName>
    </alternativeName>
    <alternativeName>
        <fullName evidence="15">Xylobiase xlnD</fullName>
    </alternativeName>
</protein>
<dbReference type="OrthoDB" id="47059at2759"/>
<dbReference type="InterPro" id="IPR001764">
    <property type="entry name" value="Glyco_hydro_3_N"/>
</dbReference>
<dbReference type="Pfam" id="PF14310">
    <property type="entry name" value="Fn3-like"/>
    <property type="match status" value="1"/>
</dbReference>
<sequence length="791" mass="86427">MTVTSILALLAAFAPAALAQDNSTYVDYNTDPEPGLYPDSMNVVDWAFPDCSNGPLKDTVVCDKTARPHDRAAALVAMFTFEELVNSTGNLIPAIPRLGLPPYQVWSEALHGLDRANWTESGDFSWSTSFPSPILTMASLNRTLIHQIGDIISTQGRAFNNDGRYGLDVYSPNINSFRHPVWGRGQETPGEDANILCSAYAYEYITGMQGGVDPYPLKLIANAKHFVGYDIENWNNHSRLGNDMIISQQDLSEYYSPQFKAAVSDARVHSVMSSYNAVNGVPSSANTFILQTLLRDTWNFVEDGYVSSDCDAVYNVFNPHGYASDTELAAAKSMLAGTDVDCGFTYQLYLNGSFTKGQISRSEIERGVIRLYSNLASAGYFDGEDSKYRDLDWSDVVATDAMNVSYQAAVEGIVLLKNDGILPLSKNISSVALIGPWANATRQLKGNYLPFGNSPYLTSPLTAFEDSDLDVNYAFGTNITSESTDDFDAAIQAAKKSDVIVFAGGIDNSVEQEGMDRQEITWPGNQLDLIKKLSQVGKPLVVLQMGGGQVDSSALKASKNVNALVWGGYPGQSGGLAILDILTGKRAPAGRLTTTQYPAKYAHQFPATDMSLRPNGSNPGQTYMWYTGKPVFEFGHGLFYTTFKASAQQSNESSFDIADLLSRPHKGYNAVEQLPFMNYTTNIRNTGSVKSDYTAMAFVNSTAGPSPHPIKWLVGFDRLGELKPRSSQALHIPISLDNVARTDVDGNRIIYPGKYELALNNERSAIVKFRLTGNATTVATWPKEEQLILPS</sequence>
<comment type="subcellular location">
    <subcellularLocation>
        <location evidence="1">Secreted</location>
    </subcellularLocation>
</comment>
<dbReference type="Gene3D" id="3.20.20.300">
    <property type="entry name" value="Glycoside hydrolase, family 3, N-terminal domain"/>
    <property type="match status" value="1"/>
</dbReference>
<evidence type="ECO:0000256" key="13">
    <source>
        <dbReference type="ARBA" id="ARBA00025331"/>
    </source>
</evidence>
<dbReference type="SUPFAM" id="SSF52279">
    <property type="entry name" value="Beta-D-glucan exohydrolase, C-terminal domain"/>
    <property type="match status" value="1"/>
</dbReference>
<evidence type="ECO:0000256" key="19">
    <source>
        <dbReference type="SAM" id="SignalP"/>
    </source>
</evidence>
<evidence type="ECO:0000256" key="16">
    <source>
        <dbReference type="ARBA" id="ARBA00041545"/>
    </source>
</evidence>
<comment type="catalytic activity">
    <reaction evidence="12">
        <text>Hydrolysis of (1-&gt;4)-beta-D-xylans, to remove successive D-xylose residues from the non-reducing termini.</text>
        <dbReference type="EC" id="3.2.1.37"/>
    </reaction>
</comment>
<keyword evidence="22" id="KW-1185">Reference proteome</keyword>
<dbReference type="InterPro" id="IPR036962">
    <property type="entry name" value="Glyco_hydro_3_N_sf"/>
</dbReference>
<dbReference type="InterPro" id="IPR044993">
    <property type="entry name" value="BXL"/>
</dbReference>
<dbReference type="Gene3D" id="2.60.40.10">
    <property type="entry name" value="Immunoglobulins"/>
    <property type="match status" value="1"/>
</dbReference>
<dbReference type="AlphaFoldDB" id="A0A9W4HTR3"/>
<evidence type="ECO:0000313" key="21">
    <source>
        <dbReference type="EMBL" id="CAG8153881.1"/>
    </source>
</evidence>
<dbReference type="FunFam" id="2.60.40.10:FF:001420">
    <property type="entry name" value="Exo-1,4-beta-xylosidase xlnD"/>
    <property type="match status" value="1"/>
</dbReference>
<evidence type="ECO:0000256" key="14">
    <source>
        <dbReference type="ARBA" id="ARBA00026107"/>
    </source>
</evidence>
<dbReference type="GO" id="GO:0031222">
    <property type="term" value="P:arabinan catabolic process"/>
    <property type="evidence" value="ECO:0007669"/>
    <property type="project" value="TreeGrafter"/>
</dbReference>
<dbReference type="FunFam" id="3.40.50.1700:FF:000007">
    <property type="entry name" value="Exo-1,4-beta-xylosidase xlnD"/>
    <property type="match status" value="1"/>
</dbReference>
<evidence type="ECO:0000256" key="1">
    <source>
        <dbReference type="ARBA" id="ARBA00004613"/>
    </source>
</evidence>
<dbReference type="InterPro" id="IPR026891">
    <property type="entry name" value="Fn3-like"/>
</dbReference>
<evidence type="ECO:0000256" key="9">
    <source>
        <dbReference type="ARBA" id="ARBA00023277"/>
    </source>
</evidence>
<evidence type="ECO:0000256" key="12">
    <source>
        <dbReference type="ARBA" id="ARBA00024574"/>
    </source>
</evidence>
<gene>
    <name evidence="21" type="ORF">POLS_LOCUS6152</name>
</gene>
<evidence type="ECO:0000256" key="17">
    <source>
        <dbReference type="ARBA" id="ARBA00041684"/>
    </source>
</evidence>
<comment type="similarity">
    <text evidence="3">Belongs to the glycosyl hydrolase 3 family.</text>
</comment>
<comment type="caution">
    <text evidence="21">The sequence shown here is derived from an EMBL/GenBank/DDBJ whole genome shotgun (WGS) entry which is preliminary data.</text>
</comment>
<evidence type="ECO:0000313" key="22">
    <source>
        <dbReference type="Proteomes" id="UP001153618"/>
    </source>
</evidence>
<comment type="function">
    <text evidence="13">Xylan 1,4-beta-xylosidase involved in the hydrolysis of xylan, a major structural heterogeneous polysaccharide found in plant biomass representing the second most abundant polysaccharide in the biosphere, after cellulose.</text>
</comment>
<feature type="signal peptide" evidence="19">
    <location>
        <begin position="1"/>
        <end position="19"/>
    </location>
</feature>
<reference evidence="21" key="1">
    <citation type="submission" date="2021-07" db="EMBL/GenBank/DDBJ databases">
        <authorList>
            <person name="Branca A.L. A."/>
        </authorList>
    </citation>
    <scope>NUCLEOTIDE SEQUENCE</scope>
</reference>
<keyword evidence="9" id="KW-0119">Carbohydrate metabolism</keyword>
<dbReference type="InterPro" id="IPR013783">
    <property type="entry name" value="Ig-like_fold"/>
</dbReference>
<organism evidence="21 22">
    <name type="scientific">Penicillium olsonii</name>
    <dbReference type="NCBI Taxonomy" id="99116"/>
    <lineage>
        <taxon>Eukaryota</taxon>
        <taxon>Fungi</taxon>
        <taxon>Dikarya</taxon>
        <taxon>Ascomycota</taxon>
        <taxon>Pezizomycotina</taxon>
        <taxon>Eurotiomycetes</taxon>
        <taxon>Eurotiomycetidae</taxon>
        <taxon>Eurotiales</taxon>
        <taxon>Aspergillaceae</taxon>
        <taxon>Penicillium</taxon>
    </lineage>
</organism>
<dbReference type="Proteomes" id="UP001153618">
    <property type="component" value="Unassembled WGS sequence"/>
</dbReference>
<feature type="domain" description="Fibronectin type III-like" evidence="20">
    <location>
        <begin position="693"/>
        <end position="763"/>
    </location>
</feature>
<evidence type="ECO:0000256" key="6">
    <source>
        <dbReference type="ARBA" id="ARBA00022729"/>
    </source>
</evidence>
<evidence type="ECO:0000256" key="15">
    <source>
        <dbReference type="ARBA" id="ARBA00041508"/>
    </source>
</evidence>
<keyword evidence="4" id="KW-0964">Secreted</keyword>
<evidence type="ECO:0000256" key="18">
    <source>
        <dbReference type="ARBA" id="ARBA00042744"/>
    </source>
</evidence>
<evidence type="ECO:0000256" key="7">
    <source>
        <dbReference type="ARBA" id="ARBA00022801"/>
    </source>
</evidence>
<dbReference type="EMBL" id="CAJVOS010000033">
    <property type="protein sequence ID" value="CAG8153881.1"/>
    <property type="molecule type" value="Genomic_DNA"/>
</dbReference>
<evidence type="ECO:0000256" key="4">
    <source>
        <dbReference type="ARBA" id="ARBA00022525"/>
    </source>
</evidence>
<keyword evidence="7" id="KW-0378">Hydrolase</keyword>